<evidence type="ECO:0000256" key="5">
    <source>
        <dbReference type="SAM" id="MobiDB-lite"/>
    </source>
</evidence>
<dbReference type="Gene3D" id="2.40.50.140">
    <property type="entry name" value="Nucleic acid-binding proteins"/>
    <property type="match status" value="1"/>
</dbReference>
<organism evidence="7 8">
    <name type="scientific">Jiangella aurantiaca</name>
    <dbReference type="NCBI Taxonomy" id="2530373"/>
    <lineage>
        <taxon>Bacteria</taxon>
        <taxon>Bacillati</taxon>
        <taxon>Actinomycetota</taxon>
        <taxon>Actinomycetes</taxon>
        <taxon>Jiangellales</taxon>
        <taxon>Jiangellaceae</taxon>
        <taxon>Jiangella</taxon>
    </lineage>
</organism>
<feature type="region of interest" description="Disordered" evidence="5">
    <location>
        <begin position="594"/>
        <end position="613"/>
    </location>
</feature>
<evidence type="ECO:0000259" key="6">
    <source>
        <dbReference type="PROSITE" id="PS50926"/>
    </source>
</evidence>
<feature type="region of interest" description="Disordered" evidence="5">
    <location>
        <begin position="105"/>
        <end position="308"/>
    </location>
</feature>
<dbReference type="InterPro" id="IPR010280">
    <property type="entry name" value="U5_MeTrfase_fam"/>
</dbReference>
<feature type="compositionally biased region" description="Basic and acidic residues" evidence="5">
    <location>
        <begin position="400"/>
        <end position="410"/>
    </location>
</feature>
<dbReference type="InterPro" id="IPR012340">
    <property type="entry name" value="NA-bd_OB-fold"/>
</dbReference>
<feature type="region of interest" description="Disordered" evidence="5">
    <location>
        <begin position="533"/>
        <end position="583"/>
    </location>
</feature>
<keyword evidence="2 4" id="KW-0808">Transferase</keyword>
<reference evidence="7 8" key="1">
    <citation type="submission" date="2019-02" db="EMBL/GenBank/DDBJ databases">
        <title>Draft genome sequences of novel Actinobacteria.</title>
        <authorList>
            <person name="Sahin N."/>
            <person name="Ay H."/>
            <person name="Saygin H."/>
        </authorList>
    </citation>
    <scope>NUCLEOTIDE SEQUENCE [LARGE SCALE GENOMIC DNA]</scope>
    <source>
        <strain evidence="7 8">8K307</strain>
    </source>
</reference>
<feature type="region of interest" description="Disordered" evidence="5">
    <location>
        <begin position="435"/>
        <end position="490"/>
    </location>
</feature>
<name>A0A4R5AJ07_9ACTN</name>
<evidence type="ECO:0000256" key="3">
    <source>
        <dbReference type="ARBA" id="ARBA00022691"/>
    </source>
</evidence>
<dbReference type="Pfam" id="PF05958">
    <property type="entry name" value="tRNA_U5-meth_tr"/>
    <property type="match status" value="1"/>
</dbReference>
<feature type="compositionally biased region" description="Basic residues" evidence="5">
    <location>
        <begin position="551"/>
        <end position="565"/>
    </location>
</feature>
<dbReference type="GO" id="GO:0070475">
    <property type="term" value="P:rRNA base methylation"/>
    <property type="evidence" value="ECO:0007669"/>
    <property type="project" value="TreeGrafter"/>
</dbReference>
<gene>
    <name evidence="7" type="ORF">E1262_05250</name>
</gene>
<protein>
    <submittedName>
        <fullName evidence="7">Class I SAM-dependent RNA methyltransferase</fullName>
    </submittedName>
</protein>
<feature type="compositionally biased region" description="Basic and acidic residues" evidence="5">
    <location>
        <begin position="204"/>
        <end position="215"/>
    </location>
</feature>
<feature type="domain" description="TRAM" evidence="6">
    <location>
        <begin position="693"/>
        <end position="753"/>
    </location>
</feature>
<dbReference type="Pfam" id="PF01938">
    <property type="entry name" value="TRAM"/>
    <property type="match status" value="1"/>
</dbReference>
<feature type="compositionally biased region" description="Basic residues" evidence="5">
    <location>
        <begin position="456"/>
        <end position="483"/>
    </location>
</feature>
<dbReference type="PANTHER" id="PTHR11061:SF30">
    <property type="entry name" value="TRNA (URACIL(54)-C(5))-METHYLTRANSFERASE"/>
    <property type="match status" value="1"/>
</dbReference>
<feature type="compositionally biased region" description="Basic and acidic residues" evidence="5">
    <location>
        <begin position="14"/>
        <end position="23"/>
    </location>
</feature>
<feature type="compositionally biased region" description="Basic and acidic residues" evidence="5">
    <location>
        <begin position="272"/>
        <end position="290"/>
    </location>
</feature>
<feature type="binding site" evidence="4">
    <location>
        <position position="932"/>
    </location>
    <ligand>
        <name>S-adenosyl-L-methionine</name>
        <dbReference type="ChEBI" id="CHEBI:59789"/>
    </ligand>
</feature>
<feature type="compositionally biased region" description="Basic and acidic residues" evidence="5">
    <location>
        <begin position="346"/>
        <end position="356"/>
    </location>
</feature>
<accession>A0A4R5AJ07</accession>
<dbReference type="PROSITE" id="PS01231">
    <property type="entry name" value="TRMA_2"/>
    <property type="match status" value="1"/>
</dbReference>
<evidence type="ECO:0000313" key="8">
    <source>
        <dbReference type="Proteomes" id="UP000295217"/>
    </source>
</evidence>
<feature type="compositionally biased region" description="Basic residues" evidence="5">
    <location>
        <begin position="164"/>
        <end position="174"/>
    </location>
</feature>
<dbReference type="AlphaFoldDB" id="A0A4R5AJ07"/>
<dbReference type="PANTHER" id="PTHR11061">
    <property type="entry name" value="RNA M5U METHYLTRANSFERASE"/>
    <property type="match status" value="1"/>
</dbReference>
<dbReference type="InterPro" id="IPR002792">
    <property type="entry name" value="TRAM_dom"/>
</dbReference>
<evidence type="ECO:0000256" key="2">
    <source>
        <dbReference type="ARBA" id="ARBA00022679"/>
    </source>
</evidence>
<comment type="similarity">
    <text evidence="4">Belongs to the class I-like SAM-binding methyltransferase superfamily. RNA M5U methyltransferase family.</text>
</comment>
<keyword evidence="3 4" id="KW-0949">S-adenosyl-L-methionine</keyword>
<dbReference type="InterPro" id="IPR030391">
    <property type="entry name" value="MeTrfase_TrmA_CS"/>
</dbReference>
<proteinExistence type="inferred from homology"/>
<feature type="compositionally biased region" description="Low complexity" evidence="5">
    <location>
        <begin position="569"/>
        <end position="583"/>
    </location>
</feature>
<feature type="binding site" evidence="4">
    <location>
        <position position="985"/>
    </location>
    <ligand>
        <name>S-adenosyl-L-methionine</name>
        <dbReference type="ChEBI" id="CHEBI:59789"/>
    </ligand>
</feature>
<feature type="compositionally biased region" description="Gly residues" evidence="5">
    <location>
        <begin position="659"/>
        <end position="672"/>
    </location>
</feature>
<sequence>MVLSTLHVRQRRHTIADRAEPRRSVQAAAHRSQTPQRPHGAHAATQAAGPAGLRQRPAVVGHVRHAGDPGHPDAGRAGLPDVHALGRHRRRAAAHHRRALVPAAGACLPDGRRRLRGRQHEPRPDRGHRRGQRAAHRLHPDGGRVGLRGRGQPDLGRAGAQRLPRAHGHRHRRAALGDEPARHPRERHRVRHPDLPVHRRHGRNDRLGPGEDGVRHRPRRGVGLVRRPGRDDRSRRHRADAAGAARVRVRLYGAHRRRGDRQRRARLPQTQGEERRDDAGDHGHAVDHDVQRHHRAGRDRRRPLRREPLRPRRVRLLAAAADGHLAVGRGGVRRRHHPLLLRPGRRGADPDPGREHRVQRLPAARLDPRPVPVRAASASHPRRPAGVQQRHHRAGGAGRAADRRVRRLGDPADPALHRRRVHGVHIRPDRHGAALEPAARGRPIGPGTTADPAVTRHQRHRRQPHRRRARRRADHQVHARRLAGCRDDAGAVPADARHQAALRHHLAGAGGRGLAGGVAAAVARARRRAGVAAAQADGAGHRLRAGDPAGHHRGHHRRRRHRRDRRTAGRVGPARHPGAAAGARLAVPRDHAAGRGVRAGDPAGQPARHRDGVRAGIRGRALVGAAAAQPERLLAQGSAAVHAGRHGDERALAAALRGGAEGPGQGQAGAPGAGRRAARRSPLSGRTRTVRGDSVVGTEAVVDVGPVAHGGVCVARHEGRAVFVRHALPGERVRIRVTEGGTEDRFWRADAVAVLTPSPDRVTPPCPWAGPGKCGGCDWQHAALPSQRRLKAAVVAEQLSRLAGIDWPVEVEPVAIRSPASAEKRTSAGHDDGLGWRTRVTYAVDAIGRAGLRAHRSHEVVPIDYCRIAHPDVRAARVEDGEWPGASSVEVVAANTGERQLLVDGEVVEGRGYVVEEAADRRWRVSGGGFWQVHPGAAATLVGAVLDGVQARPGESALDLYCGVGLFAGALAPLVGRSGTLVGVEGSRQAVADAKRNLHDVPWVRLLAGRVDRVLAGTGPAGVPDTVDVVVLDPPREGAKAAVVGRIAERAPRVVAYVACDPAALARDLATFAGLGYRLTGLRAFDLFPMTHHVECVAILHPVS</sequence>
<feature type="binding site" evidence="4">
    <location>
        <position position="1033"/>
    </location>
    <ligand>
        <name>S-adenosyl-L-methionine</name>
        <dbReference type="ChEBI" id="CHEBI:59789"/>
    </ligand>
</feature>
<dbReference type="Gene3D" id="2.40.50.1070">
    <property type="match status" value="1"/>
</dbReference>
<feature type="compositionally biased region" description="Basic residues" evidence="5">
    <location>
        <begin position="291"/>
        <end position="304"/>
    </location>
</feature>
<dbReference type="PROSITE" id="PS50926">
    <property type="entry name" value="TRAM"/>
    <property type="match status" value="1"/>
</dbReference>
<dbReference type="OrthoDB" id="9804590at2"/>
<feature type="region of interest" description="Disordered" evidence="5">
    <location>
        <begin position="369"/>
        <end position="415"/>
    </location>
</feature>
<dbReference type="Gene3D" id="3.40.50.150">
    <property type="entry name" value="Vaccinia Virus protein VP39"/>
    <property type="match status" value="2"/>
</dbReference>
<comment type="caution">
    <text evidence="7">The sequence shown here is derived from an EMBL/GenBank/DDBJ whole genome shotgun (WGS) entry which is preliminary data.</text>
</comment>
<dbReference type="Proteomes" id="UP000295217">
    <property type="component" value="Unassembled WGS sequence"/>
</dbReference>
<keyword evidence="8" id="KW-1185">Reference proteome</keyword>
<dbReference type="PROSITE" id="PS51687">
    <property type="entry name" value="SAM_MT_RNA_M5U"/>
    <property type="match status" value="1"/>
</dbReference>
<dbReference type="SUPFAM" id="SSF50249">
    <property type="entry name" value="Nucleic acid-binding proteins"/>
    <property type="match status" value="1"/>
</dbReference>
<dbReference type="InterPro" id="IPR029063">
    <property type="entry name" value="SAM-dependent_MTases_sf"/>
</dbReference>
<feature type="compositionally biased region" description="Basic residues" evidence="5">
    <location>
        <begin position="126"/>
        <end position="137"/>
    </location>
</feature>
<feature type="compositionally biased region" description="Basic residues" evidence="5">
    <location>
        <begin position="247"/>
        <end position="266"/>
    </location>
</feature>
<feature type="compositionally biased region" description="Basic residues" evidence="5">
    <location>
        <begin position="334"/>
        <end position="345"/>
    </location>
</feature>
<evidence type="ECO:0000256" key="4">
    <source>
        <dbReference type="PROSITE-ProRule" id="PRU01024"/>
    </source>
</evidence>
<keyword evidence="1 4" id="KW-0489">Methyltransferase</keyword>
<dbReference type="EMBL" id="SMLB01000005">
    <property type="protein sequence ID" value="TDD71715.1"/>
    <property type="molecule type" value="Genomic_DNA"/>
</dbReference>
<dbReference type="GO" id="GO:0070041">
    <property type="term" value="F:rRNA (uridine-C5-)-methyltransferase activity"/>
    <property type="evidence" value="ECO:0007669"/>
    <property type="project" value="TreeGrafter"/>
</dbReference>
<feature type="compositionally biased region" description="Low complexity" evidence="5">
    <location>
        <begin position="41"/>
        <end position="52"/>
    </location>
</feature>
<feature type="active site" description="Nucleophile" evidence="4">
    <location>
        <position position="1060"/>
    </location>
</feature>
<evidence type="ECO:0000256" key="1">
    <source>
        <dbReference type="ARBA" id="ARBA00022603"/>
    </source>
</evidence>
<dbReference type="SUPFAM" id="SSF53335">
    <property type="entry name" value="S-adenosyl-L-methionine-dependent methyltransferases"/>
    <property type="match status" value="1"/>
</dbReference>
<feature type="compositionally biased region" description="Low complexity" evidence="5">
    <location>
        <begin position="673"/>
        <end position="686"/>
    </location>
</feature>
<evidence type="ECO:0000313" key="7">
    <source>
        <dbReference type="EMBL" id="TDD71715.1"/>
    </source>
</evidence>
<feature type="region of interest" description="Disordered" evidence="5">
    <location>
        <begin position="334"/>
        <end position="356"/>
    </location>
</feature>
<feature type="region of interest" description="Disordered" evidence="5">
    <location>
        <begin position="1"/>
        <end position="52"/>
    </location>
</feature>
<feature type="binding site" evidence="4">
    <location>
        <position position="961"/>
    </location>
    <ligand>
        <name>S-adenosyl-L-methionine</name>
        <dbReference type="ChEBI" id="CHEBI:59789"/>
    </ligand>
</feature>
<feature type="region of interest" description="Disordered" evidence="5">
    <location>
        <begin position="659"/>
        <end position="692"/>
    </location>
</feature>